<dbReference type="Proteomes" id="UP000217895">
    <property type="component" value="Chromosome"/>
</dbReference>
<proteinExistence type="predicted"/>
<dbReference type="EMBL" id="AP018203">
    <property type="protein sequence ID" value="BAY53342.1"/>
    <property type="molecule type" value="Genomic_DNA"/>
</dbReference>
<dbReference type="Pfam" id="PF20670">
    <property type="entry name" value="DUF6816"/>
    <property type="match status" value="1"/>
</dbReference>
<gene>
    <name evidence="2" type="ORF">NIES2135_01450</name>
</gene>
<reference evidence="2 3" key="1">
    <citation type="submission" date="2017-06" db="EMBL/GenBank/DDBJ databases">
        <title>Genome sequencing of cyanobaciteial culture collection at National Institute for Environmental Studies (NIES).</title>
        <authorList>
            <person name="Hirose Y."/>
            <person name="Shimura Y."/>
            <person name="Fujisawa T."/>
            <person name="Nakamura Y."/>
            <person name="Kawachi M."/>
        </authorList>
    </citation>
    <scope>NUCLEOTIDE SEQUENCE [LARGE SCALE GENOMIC DNA]</scope>
    <source>
        <strain evidence="2 3">NIES-2135</strain>
    </source>
</reference>
<feature type="domain" description="DUF6816" evidence="1">
    <location>
        <begin position="55"/>
        <end position="245"/>
    </location>
</feature>
<evidence type="ECO:0000313" key="2">
    <source>
        <dbReference type="EMBL" id="BAY53342.1"/>
    </source>
</evidence>
<organism evidence="2 3">
    <name type="scientific">Leptolyngbya boryana NIES-2135</name>
    <dbReference type="NCBI Taxonomy" id="1973484"/>
    <lineage>
        <taxon>Bacteria</taxon>
        <taxon>Bacillati</taxon>
        <taxon>Cyanobacteriota</taxon>
        <taxon>Cyanophyceae</taxon>
        <taxon>Leptolyngbyales</taxon>
        <taxon>Leptolyngbyaceae</taxon>
        <taxon>Leptolyngbya group</taxon>
        <taxon>Leptolyngbya</taxon>
    </lineage>
</organism>
<accession>A0A1Z4J998</accession>
<protein>
    <recommendedName>
        <fullName evidence="1">DUF6816 domain-containing protein</fullName>
    </recommendedName>
</protein>
<dbReference type="AlphaFoldDB" id="A0A1Z4J998"/>
<name>A0A1Z4J998_LEPBY</name>
<keyword evidence="3" id="KW-1185">Reference proteome</keyword>
<evidence type="ECO:0000259" key="1">
    <source>
        <dbReference type="Pfam" id="PF20670"/>
    </source>
</evidence>
<evidence type="ECO:0000313" key="3">
    <source>
        <dbReference type="Proteomes" id="UP000217895"/>
    </source>
</evidence>
<dbReference type="InterPro" id="IPR049213">
    <property type="entry name" value="DUF6816"/>
</dbReference>
<sequence length="251" mass="28366">MKSVRCSFLNLYKILLCSLIWLFTCFYTTPVWAGALSDRVSAYPDWHNKPPVSQATGDLIYPDWIAGTWHVKSTLIDLVAPLAPKIVTPGFESNRQYVNQPIEFDVRFKPNPTQVVADRAFNGLNIARAYLGDRAVLSVKVDPNSPNKQITVLRDDRILTSTITGRAIETPDPKQFITSEIFQQVFRSTSQPYLNQVETTTAYQFVDGKIGADQITAIYLSPQDPDYFNAGNTPVALYRYRLEFSLLKMSN</sequence>